<evidence type="ECO:0000313" key="6">
    <source>
        <dbReference type="Proteomes" id="UP000287701"/>
    </source>
</evidence>
<gene>
    <name evidence="5" type="ORF">EQP59_02770</name>
</gene>
<dbReference type="Gene3D" id="3.40.1080.20">
    <property type="entry name" value="Acetyl-CoA hydrolase/transferase C-terminal domain"/>
    <property type="match status" value="1"/>
</dbReference>
<keyword evidence="2 5" id="KW-0808">Transferase</keyword>
<dbReference type="GO" id="GO:0016787">
    <property type="term" value="F:hydrolase activity"/>
    <property type="evidence" value="ECO:0007669"/>
    <property type="project" value="UniProtKB-KW"/>
</dbReference>
<dbReference type="SUPFAM" id="SSF100950">
    <property type="entry name" value="NagB/RpiA/CoA transferase-like"/>
    <property type="match status" value="2"/>
</dbReference>
<name>A0A3R5UR81_ORNRH</name>
<dbReference type="RefSeq" id="WP_128500849.1">
    <property type="nucleotide sequence ID" value="NZ_CP035107.1"/>
</dbReference>
<accession>A0A3R5UR81</accession>
<dbReference type="Pfam" id="PF02550">
    <property type="entry name" value="AcetylCoA_hydro"/>
    <property type="match status" value="1"/>
</dbReference>
<dbReference type="PANTHER" id="PTHR21432">
    <property type="entry name" value="ACETYL-COA HYDROLASE-RELATED"/>
    <property type="match status" value="1"/>
</dbReference>
<organism evidence="5 6">
    <name type="scientific">Ornithobacterium rhinotracheale</name>
    <dbReference type="NCBI Taxonomy" id="28251"/>
    <lineage>
        <taxon>Bacteria</taxon>
        <taxon>Pseudomonadati</taxon>
        <taxon>Bacteroidota</taxon>
        <taxon>Flavobacteriia</taxon>
        <taxon>Flavobacteriales</taxon>
        <taxon>Weeksellaceae</taxon>
        <taxon>Ornithobacterium</taxon>
    </lineage>
</organism>
<dbReference type="Gene3D" id="3.30.750.70">
    <property type="entry name" value="4-hydroxybutyrate coenzyme like domains"/>
    <property type="match status" value="1"/>
</dbReference>
<keyword evidence="5" id="KW-0378">Hydrolase</keyword>
<protein>
    <submittedName>
        <fullName evidence="5">Acetyl-CoA hydrolase/transferase family protein</fullName>
    </submittedName>
</protein>
<feature type="domain" description="Acetyl-CoA hydrolase/transferase C-terminal" evidence="4">
    <location>
        <begin position="267"/>
        <end position="419"/>
    </location>
</feature>
<dbReference type="InterPro" id="IPR037171">
    <property type="entry name" value="NagB/RpiA_transferase-like"/>
</dbReference>
<sequence length="426" mass="46221">MKKTKFCSAHEAVKAINSENAVFIHTTPMSPSILIDAMVARASELKGVKIFQIITTDDGSYARPELKDSFNVHSLFVGSNVRRAVNSPQGSYTPTFLSQMPRLFEERYIDLDVALIQVSPPDAHGYCSIGVSLDTSLAAMKSAKIVIAQVNPYVPRAFGDGYLHLSEIDYAVEHAAPIAEVLTPPPSGTDTIIGEHIAELIEDGSNLQVGIGALPNAVLGNLKNHKNLGLHTEIFSDGVLPLIKSGVINGKNKRIDSEKIVSTFLFGAKDLYDFVHDNPKVWLKPSSYTNNPCIISQNDKAVAINSALEIDLTGQICADTLGAYQFSGVGGQLDFTLGASMSKGGKPIFGISSKTHKGISKIVPSLKQNAGVTTTRAHVHWVVTEYGAVNLFGKSNKERAKLLISIAHPDFREELDRQAFDLFRFE</sequence>
<dbReference type="PANTHER" id="PTHR21432:SF20">
    <property type="entry name" value="ACETYL-COA HYDROLASE"/>
    <property type="match status" value="1"/>
</dbReference>
<dbReference type="InterPro" id="IPR026888">
    <property type="entry name" value="AcetylCoA_hyd_C"/>
</dbReference>
<dbReference type="InterPro" id="IPR038460">
    <property type="entry name" value="AcetylCoA_hyd_C_sf"/>
</dbReference>
<dbReference type="GO" id="GO:0006083">
    <property type="term" value="P:acetate metabolic process"/>
    <property type="evidence" value="ECO:0007669"/>
    <property type="project" value="InterPro"/>
</dbReference>
<evidence type="ECO:0000256" key="1">
    <source>
        <dbReference type="ARBA" id="ARBA00009632"/>
    </source>
</evidence>
<feature type="domain" description="Acetyl-CoA hydrolase/transferase N-terminal" evidence="3">
    <location>
        <begin position="6"/>
        <end position="176"/>
    </location>
</feature>
<dbReference type="Proteomes" id="UP000287701">
    <property type="component" value="Chromosome"/>
</dbReference>
<evidence type="ECO:0000259" key="4">
    <source>
        <dbReference type="Pfam" id="PF13336"/>
    </source>
</evidence>
<reference evidence="5 6" key="1">
    <citation type="submission" date="2019-01" db="EMBL/GenBank/DDBJ databases">
        <title>Whole Genome of Ornithobacterium rhinotracheale FARPER-174b.</title>
        <authorList>
            <person name="Tataje-Lavanda L.A."/>
            <person name="Montalvan A."/>
            <person name="Montesinos R."/>
            <person name="Zimic M."/>
            <person name="Fernandez-Sanchez M."/>
            <person name="Fernandez-Diaz M."/>
        </authorList>
    </citation>
    <scope>NUCLEOTIDE SEQUENCE [LARGE SCALE GENOMIC DNA]</scope>
    <source>
        <strain evidence="5 6">FARPER-174b</strain>
    </source>
</reference>
<evidence type="ECO:0000259" key="3">
    <source>
        <dbReference type="Pfam" id="PF02550"/>
    </source>
</evidence>
<dbReference type="AlphaFoldDB" id="A0A3R5UR81"/>
<dbReference type="EMBL" id="CP035107">
    <property type="protein sequence ID" value="QAR30354.1"/>
    <property type="molecule type" value="Genomic_DNA"/>
</dbReference>
<dbReference type="InterPro" id="IPR003702">
    <property type="entry name" value="ActCoA_hydro_N"/>
</dbReference>
<proteinExistence type="inferred from homology"/>
<evidence type="ECO:0000256" key="2">
    <source>
        <dbReference type="ARBA" id="ARBA00022679"/>
    </source>
</evidence>
<evidence type="ECO:0000313" key="5">
    <source>
        <dbReference type="EMBL" id="QAR30354.1"/>
    </source>
</evidence>
<dbReference type="OrthoDB" id="9801795at2"/>
<dbReference type="Pfam" id="PF13336">
    <property type="entry name" value="AcetylCoA_hyd_C"/>
    <property type="match status" value="1"/>
</dbReference>
<dbReference type="GO" id="GO:0008775">
    <property type="term" value="F:acetate CoA-transferase activity"/>
    <property type="evidence" value="ECO:0007669"/>
    <property type="project" value="InterPro"/>
</dbReference>
<dbReference type="Gene3D" id="3.40.1080.10">
    <property type="entry name" value="Glutaconate Coenzyme A-transferase"/>
    <property type="match status" value="1"/>
</dbReference>
<comment type="similarity">
    <text evidence="1">Belongs to the acetyl-CoA hydrolase/transferase family.</text>
</comment>
<dbReference type="InterPro" id="IPR046433">
    <property type="entry name" value="ActCoA_hydro"/>
</dbReference>